<evidence type="ECO:0000256" key="3">
    <source>
        <dbReference type="PROSITE-ProRule" id="PRU00708"/>
    </source>
</evidence>
<evidence type="ECO:0000256" key="1">
    <source>
        <dbReference type="ARBA" id="ARBA00006643"/>
    </source>
</evidence>
<dbReference type="Pfam" id="PF20430">
    <property type="entry name" value="Eplus_motif"/>
    <property type="match status" value="1"/>
</dbReference>
<dbReference type="PANTHER" id="PTHR47926:SF523">
    <property type="entry name" value="DYW DOMAIN-CONTAINING PROTEIN"/>
    <property type="match status" value="1"/>
</dbReference>
<dbReference type="PANTHER" id="PTHR47926">
    <property type="entry name" value="PENTATRICOPEPTIDE REPEAT-CONTAINING PROTEIN"/>
    <property type="match status" value="1"/>
</dbReference>
<dbReference type="SUPFAM" id="SSF48452">
    <property type="entry name" value="TPR-like"/>
    <property type="match status" value="1"/>
</dbReference>
<dbReference type="Pfam" id="PF13041">
    <property type="entry name" value="PPR_2"/>
    <property type="match status" value="3"/>
</dbReference>
<feature type="repeat" description="PPR" evidence="3">
    <location>
        <begin position="154"/>
        <end position="188"/>
    </location>
</feature>
<dbReference type="Pfam" id="PF01535">
    <property type="entry name" value="PPR"/>
    <property type="match status" value="3"/>
</dbReference>
<gene>
    <name evidence="5" type="ORF">NYM_LOCUS11389</name>
</gene>
<organism evidence="5">
    <name type="scientific">Nymphaea colorata</name>
    <name type="common">pocket water lily</name>
    <dbReference type="NCBI Taxonomy" id="210225"/>
    <lineage>
        <taxon>Eukaryota</taxon>
        <taxon>Viridiplantae</taxon>
        <taxon>Streptophyta</taxon>
        <taxon>Embryophyta</taxon>
        <taxon>Tracheophyta</taxon>
        <taxon>Spermatophyta</taxon>
        <taxon>Magnoliopsida</taxon>
        <taxon>Nymphaeales</taxon>
        <taxon>Nymphaeaceae</taxon>
        <taxon>Nymphaea</taxon>
    </lineage>
</organism>
<dbReference type="GO" id="GO:0009451">
    <property type="term" value="P:RNA modification"/>
    <property type="evidence" value="ECO:0007669"/>
    <property type="project" value="InterPro"/>
</dbReference>
<dbReference type="Pfam" id="PF20431">
    <property type="entry name" value="E_motif"/>
    <property type="match status" value="1"/>
</dbReference>
<dbReference type="GO" id="GO:0008270">
    <property type="term" value="F:zinc ion binding"/>
    <property type="evidence" value="ECO:0007669"/>
    <property type="project" value="InterPro"/>
</dbReference>
<dbReference type="InterPro" id="IPR011990">
    <property type="entry name" value="TPR-like_helical_dom_sf"/>
</dbReference>
<evidence type="ECO:0000256" key="2">
    <source>
        <dbReference type="ARBA" id="ARBA00022737"/>
    </source>
</evidence>
<feature type="repeat" description="PPR" evidence="3">
    <location>
        <begin position="224"/>
        <end position="258"/>
    </location>
</feature>
<dbReference type="FunFam" id="1.25.40.10:FF:002148">
    <property type="entry name" value="Pentatricopeptide repeat-containing protein At2g29760, chloroplastic"/>
    <property type="match status" value="1"/>
</dbReference>
<accession>A0A5K1A2N9</accession>
<dbReference type="EMBL" id="LR721780">
    <property type="protein sequence ID" value="VVV97004.1"/>
    <property type="molecule type" value="Genomic_DNA"/>
</dbReference>
<name>A0A5K1A2N9_9MAGN</name>
<dbReference type="InterPro" id="IPR046849">
    <property type="entry name" value="E2_motif"/>
</dbReference>
<dbReference type="InterPro" id="IPR032867">
    <property type="entry name" value="DYW_dom"/>
</dbReference>
<sequence length="695" mass="77536">MCRRLCWCRRNLSSSIHSSRSSSNRFLHTSLINSNSTSSTTSSQSLLGSAHEDRDSIGSSIGTSCNDVPSFFLPFRSEWSSRNVAIFDVREERLVALLDRCASPLHLKLVHAHLLRHGLDQSNYVITKLLRTFTKLCTDMAYPRLLFRQVRWPNAFLWTALIRGYALNGPIAEALHLYGSMRRNGASPTSFTFSALLKACSAIGSVYAARGVQAHTMMLAFDSDLFVQNTLIDGYVRFGCLSDARKVFDEMPERDVISWTALIVAYARCSDMEAAQRLFNDSPHKDMVAWTAMICSYAQNAKPKEALQLFDRMCAAGVPTDEVTLVGVISACAQLGAASYAKWVHNVAEERGLDGNLVVGSALIDMYAKCGNIQEAYRVFEKMSERNVYSYSAMIVGLAMHGQSKSALEVFSCMKETDVKPNSVTFIGVLTACSHTGMVDEGRHCFTSMQDEYGILPSADHYACMVDLLGRAGRLEEAYEMIKSMPVEPHAGVWGALLGACRIHSNVDLAEIAARQLFKLEPDGIGNHILLSNIYAAVGRWEDVSSVRKMIREKGLKKSAGYSWFEAKDGRIHEFFAGDSSHPLSREIYVLLDELYEKLKILGHVPVLNSVVYDVSDDEKESILRRHSERLALAFGLLSTNPGTTIRIVKNLRICEDCHSFMRKASLVANRIIVVRDNLRFHHFQNGVCSCNDFW</sequence>
<dbReference type="GO" id="GO:0003723">
    <property type="term" value="F:RNA binding"/>
    <property type="evidence" value="ECO:0007669"/>
    <property type="project" value="InterPro"/>
</dbReference>
<dbReference type="InterPro" id="IPR046848">
    <property type="entry name" value="E_motif"/>
</dbReference>
<protein>
    <recommendedName>
        <fullName evidence="4">DYW domain-containing protein</fullName>
    </recommendedName>
</protein>
<dbReference type="InterPro" id="IPR002885">
    <property type="entry name" value="PPR_rpt"/>
</dbReference>
<dbReference type="Pfam" id="PF14432">
    <property type="entry name" value="DYW_deaminase"/>
    <property type="match status" value="1"/>
</dbReference>
<reference evidence="5" key="1">
    <citation type="submission" date="2019-09" db="EMBL/GenBank/DDBJ databases">
        <authorList>
            <person name="Zhang L."/>
        </authorList>
    </citation>
    <scope>NUCLEOTIDE SEQUENCE</scope>
</reference>
<dbReference type="AlphaFoldDB" id="A0A5K1A2N9"/>
<evidence type="ECO:0000259" key="4">
    <source>
        <dbReference type="Pfam" id="PF14432"/>
    </source>
</evidence>
<feature type="domain" description="DYW" evidence="4">
    <location>
        <begin position="603"/>
        <end position="695"/>
    </location>
</feature>
<feature type="repeat" description="PPR" evidence="3">
    <location>
        <begin position="387"/>
        <end position="421"/>
    </location>
</feature>
<evidence type="ECO:0000313" key="5">
    <source>
        <dbReference type="EMBL" id="VVV97004.1"/>
    </source>
</evidence>
<dbReference type="PROSITE" id="PS51375">
    <property type="entry name" value="PPR"/>
    <property type="match status" value="5"/>
</dbReference>
<proteinExistence type="inferred from homology"/>
<comment type="similarity">
    <text evidence="1">Belongs to the PPR family. PCMP-H subfamily.</text>
</comment>
<dbReference type="InterPro" id="IPR046960">
    <property type="entry name" value="PPR_At4g14850-like_plant"/>
</dbReference>
<feature type="repeat" description="PPR" evidence="3">
    <location>
        <begin position="356"/>
        <end position="386"/>
    </location>
</feature>
<dbReference type="NCBIfam" id="TIGR00756">
    <property type="entry name" value="PPR"/>
    <property type="match status" value="6"/>
</dbReference>
<dbReference type="FunFam" id="1.25.40.10:FF:000348">
    <property type="entry name" value="Pentatricopeptide repeat-containing protein chloroplastic"/>
    <property type="match status" value="1"/>
</dbReference>
<feature type="repeat" description="PPR" evidence="3">
    <location>
        <begin position="286"/>
        <end position="320"/>
    </location>
</feature>
<dbReference type="Gene3D" id="1.25.40.10">
    <property type="entry name" value="Tetratricopeptide repeat domain"/>
    <property type="match status" value="3"/>
</dbReference>
<keyword evidence="2" id="KW-0677">Repeat</keyword>
<dbReference type="Gramene" id="NC2G0001260.1">
    <property type="protein sequence ID" value="NC2G0001260.1:cds"/>
    <property type="gene ID" value="NC2G0001260"/>
</dbReference>